<dbReference type="InterPro" id="IPR036881">
    <property type="entry name" value="Glyco_hydro_3_C_sf"/>
</dbReference>
<dbReference type="RefSeq" id="WP_026660207.1">
    <property type="nucleotide sequence ID" value="NC_022538.1"/>
</dbReference>
<dbReference type="HOGENOM" id="CLU_005235_0_0_14"/>
<dbReference type="InterPro" id="IPR013783">
    <property type="entry name" value="Ig-like_fold"/>
</dbReference>
<dbReference type="InterPro" id="IPR050288">
    <property type="entry name" value="Cellulose_deg_GH3"/>
</dbReference>
<keyword evidence="2 4" id="KW-0378">Hydrolase</keyword>
<dbReference type="Gene3D" id="2.60.40.10">
    <property type="entry name" value="Immunoglobulins"/>
    <property type="match status" value="1"/>
</dbReference>
<dbReference type="GO" id="GO:0004553">
    <property type="term" value="F:hydrolase activity, hydrolyzing O-glycosyl compounds"/>
    <property type="evidence" value="ECO:0007669"/>
    <property type="project" value="InterPro"/>
</dbReference>
<dbReference type="Gene3D" id="3.40.50.1700">
    <property type="entry name" value="Glycoside hydrolase family 3 C-terminal domain"/>
    <property type="match status" value="1"/>
</dbReference>
<evidence type="ECO:0000313" key="8">
    <source>
        <dbReference type="Proteomes" id="UP000032740"/>
    </source>
</evidence>
<feature type="domain" description="Fibronectin type III-like" evidence="6">
    <location>
        <begin position="308"/>
        <end position="383"/>
    </location>
</feature>
<dbReference type="SUPFAM" id="SSF51445">
    <property type="entry name" value="(Trans)glycosidases"/>
    <property type="match status" value="1"/>
</dbReference>
<evidence type="ECO:0000256" key="3">
    <source>
        <dbReference type="ARBA" id="ARBA00023277"/>
    </source>
</evidence>
<proteinExistence type="inferred from homology"/>
<reference evidence="7 8" key="1">
    <citation type="journal article" date="2013" name="J. Mol. Microbiol. Biotechnol.">
        <title>Analysis of the Complete Genomes of Acholeplasma brassicae , A. palmae and A. laidlawii and Their Comparison to the Obligate Parasites from ' Candidatus Phytoplasma'.</title>
        <authorList>
            <person name="Kube M."/>
            <person name="Siewert C."/>
            <person name="Migdoll A.M."/>
            <person name="Duduk B."/>
            <person name="Holz S."/>
            <person name="Rabus R."/>
            <person name="Seemuller E."/>
            <person name="Mitrovic J."/>
            <person name="Muller I."/>
            <person name="Buttner C."/>
            <person name="Reinhardt R."/>
        </authorList>
    </citation>
    <scope>NUCLEOTIDE SEQUENCE [LARGE SCALE GENOMIC DNA]</scope>
    <source>
        <strain evidence="7 8">J233</strain>
    </source>
</reference>
<evidence type="ECO:0000256" key="4">
    <source>
        <dbReference type="RuleBase" id="RU361161"/>
    </source>
</evidence>
<dbReference type="Gene3D" id="3.20.20.300">
    <property type="entry name" value="Glycoside hydrolase, family 3, N-terminal domain"/>
    <property type="match status" value="1"/>
</dbReference>
<evidence type="ECO:0000259" key="6">
    <source>
        <dbReference type="SMART" id="SM01217"/>
    </source>
</evidence>
<dbReference type="OrthoDB" id="9805821at2"/>
<evidence type="ECO:0000256" key="5">
    <source>
        <dbReference type="SAM" id="Coils"/>
    </source>
</evidence>
<evidence type="ECO:0000256" key="1">
    <source>
        <dbReference type="ARBA" id="ARBA00005336"/>
    </source>
</evidence>
<dbReference type="SUPFAM" id="SSF52279">
    <property type="entry name" value="Beta-D-glucan exohydrolase, C-terminal domain"/>
    <property type="match status" value="1"/>
</dbReference>
<evidence type="ECO:0000313" key="7">
    <source>
        <dbReference type="EMBL" id="CCV64508.1"/>
    </source>
</evidence>
<dbReference type="InterPro" id="IPR019800">
    <property type="entry name" value="Glyco_hydro_3_AS"/>
</dbReference>
<dbReference type="InterPro" id="IPR036962">
    <property type="entry name" value="Glyco_hydro_3_N_sf"/>
</dbReference>
<protein>
    <submittedName>
        <fullName evidence="7">Glycosyl hydrolase, family 3-like protein</fullName>
    </submittedName>
</protein>
<dbReference type="Pfam" id="PF14310">
    <property type="entry name" value="Fn3-like"/>
    <property type="match status" value="1"/>
</dbReference>
<dbReference type="InterPro" id="IPR017853">
    <property type="entry name" value="GH"/>
</dbReference>
<evidence type="ECO:0000256" key="2">
    <source>
        <dbReference type="ARBA" id="ARBA00022801"/>
    </source>
</evidence>
<dbReference type="GO" id="GO:0005975">
    <property type="term" value="P:carbohydrate metabolic process"/>
    <property type="evidence" value="ECO:0007669"/>
    <property type="project" value="InterPro"/>
</dbReference>
<dbReference type="AlphaFoldDB" id="U4KL76"/>
<sequence length="902" mass="104309">MSQPLEVLRQFTRKVSTEGIVLLKNDQNILPLKISNVALFGRMQLHHYYSGTGSGGRVNLTDIENMIEVFSQYPKIDLNKKFIDLYTDWEIKNPFNHGDGSWKSEPWSQKEYLISKNLIIENKREEEIAIFILGRTAGEDKDNQNKSGSYKLTKIEEQMLLRIKEIYDKIIIILNTGNIIDMTFFEENDFSTILYFWHAGQDGMYGLADIITGLITPSGKLPITIPKSIKDYPKNEYDSSNKKIFYNEDIYVGYRYFETFEKDRVLYPFGYGLSYTEFSYESSDFIINNTQISFTAKIKNIGKCFGKEVLQVYLNHENSLIGKPLVELIAFSKTKYLKPQESQIINYNIDLKDFATFDDIGLLSENSFVIEKGKYNLYIGTCARTMKLVKTFIIKKNIIIEKHSYSIPSKIQFKRISNKNNSIIYEDTPDKRLEQEQVNLEKIHPNVSKLSKKDLSNIILGEGMYSKKVTPGTASAFGGITESLKEKGLKLFCCADGPSGIRMDNGSYATRIPIGTLLASTFNLSLIQELYQLVGHEMNNYQIDLLLAPGMNIQKNPLNGRNFEYFSEDPFLTGMMASATLKGLNKAGVTGVLKHFALNNQETLRTKIDVYVSERALREIYLKGFYYAIKNGAYAVMASYNKINNYYAASNKDLMTTILRDEWKFKGIVMTDWWSYLNDNNKTDTISMIDAGTDLYMVVEDAQTHKHNVIKNLNDETIISKLKLAATHIFNFNDDYKELRVKEIDFKKYQSNYLINEFDETKYEIKQEKENIIQAVNYQEERVDTYKIKQNKVEKLLEYTEEIDFLEEKIELKIEKPYNYKIISKKYLETTLSIQIKKITQFIEQNTILILLNKKVILTTLIQSQEDLYQTQVNLINGINALEIILPDRIKIESIKLEKNQI</sequence>
<gene>
    <name evidence="7" type="ORF">BN85409310</name>
</gene>
<dbReference type="InterPro" id="IPR001764">
    <property type="entry name" value="Glyco_hydro_3_N"/>
</dbReference>
<dbReference type="PANTHER" id="PTHR42715">
    <property type="entry name" value="BETA-GLUCOSIDASE"/>
    <property type="match status" value="1"/>
</dbReference>
<dbReference type="Proteomes" id="UP000032740">
    <property type="component" value="Chromosome"/>
</dbReference>
<name>U4KL76_ALTPJ</name>
<keyword evidence="3" id="KW-0119">Carbohydrate metabolism</keyword>
<dbReference type="Pfam" id="PF01915">
    <property type="entry name" value="Glyco_hydro_3_C"/>
    <property type="match status" value="1"/>
</dbReference>
<dbReference type="KEGG" id="apal:BN85409310"/>
<dbReference type="SMART" id="SM01217">
    <property type="entry name" value="Fn3_like"/>
    <property type="match status" value="1"/>
</dbReference>
<dbReference type="PANTHER" id="PTHR42715:SF10">
    <property type="entry name" value="BETA-GLUCOSIDASE"/>
    <property type="match status" value="1"/>
</dbReference>
<dbReference type="Pfam" id="PF00933">
    <property type="entry name" value="Glyco_hydro_3"/>
    <property type="match status" value="1"/>
</dbReference>
<dbReference type="InterPro" id="IPR002772">
    <property type="entry name" value="Glyco_hydro_3_C"/>
</dbReference>
<dbReference type="PRINTS" id="PR00133">
    <property type="entry name" value="GLHYDRLASE3"/>
</dbReference>
<keyword evidence="4" id="KW-0326">Glycosidase</keyword>
<feature type="coiled-coil region" evidence="5">
    <location>
        <begin position="789"/>
        <end position="816"/>
    </location>
</feature>
<accession>U4KL76</accession>
<dbReference type="STRING" id="1318466.BN85409310"/>
<dbReference type="InterPro" id="IPR026891">
    <property type="entry name" value="Fn3-like"/>
</dbReference>
<comment type="similarity">
    <text evidence="1 4">Belongs to the glycosyl hydrolase 3 family.</text>
</comment>
<dbReference type="PROSITE" id="PS00775">
    <property type="entry name" value="GLYCOSYL_HYDROL_F3"/>
    <property type="match status" value="1"/>
</dbReference>
<organism evidence="7 8">
    <name type="scientific">Alteracholeplasma palmae (strain ATCC 49389 / J233)</name>
    <name type="common">Acholeplasma palmae</name>
    <dbReference type="NCBI Taxonomy" id="1318466"/>
    <lineage>
        <taxon>Bacteria</taxon>
        <taxon>Bacillati</taxon>
        <taxon>Mycoplasmatota</taxon>
        <taxon>Mollicutes</taxon>
        <taxon>Acholeplasmatales</taxon>
        <taxon>Acholeplasmataceae</taxon>
        <taxon>Acholeplasma</taxon>
    </lineage>
</organism>
<keyword evidence="5" id="KW-0175">Coiled coil</keyword>
<dbReference type="EMBL" id="FO681347">
    <property type="protein sequence ID" value="CCV64508.1"/>
    <property type="molecule type" value="Genomic_DNA"/>
</dbReference>
<keyword evidence="8" id="KW-1185">Reference proteome</keyword>